<dbReference type="InterPro" id="IPR004111">
    <property type="entry name" value="Repressor_TetR_C"/>
</dbReference>
<keyword evidence="3 5" id="KW-0238">DNA-binding</keyword>
<evidence type="ECO:0000256" key="1">
    <source>
        <dbReference type="ARBA" id="ARBA00022491"/>
    </source>
</evidence>
<dbReference type="RefSeq" id="WP_192864990.1">
    <property type="nucleotide sequence ID" value="NZ_JADAQT010000108.1"/>
</dbReference>
<evidence type="ECO:0000256" key="3">
    <source>
        <dbReference type="ARBA" id="ARBA00023125"/>
    </source>
</evidence>
<name>A0ABR9N621_9MICO</name>
<proteinExistence type="predicted"/>
<dbReference type="PRINTS" id="PR00455">
    <property type="entry name" value="HTHTETR"/>
</dbReference>
<dbReference type="PANTHER" id="PTHR30055:SF151">
    <property type="entry name" value="TRANSCRIPTIONAL REGULATORY PROTEIN"/>
    <property type="match status" value="1"/>
</dbReference>
<keyword evidence="1" id="KW-0678">Repressor</keyword>
<dbReference type="InterPro" id="IPR009057">
    <property type="entry name" value="Homeodomain-like_sf"/>
</dbReference>
<protein>
    <submittedName>
        <fullName evidence="7">TetR family transcriptional regulator</fullName>
    </submittedName>
</protein>
<keyword evidence="2" id="KW-0805">Transcription regulation</keyword>
<dbReference type="PRINTS" id="PR00400">
    <property type="entry name" value="TETREPRESSOR"/>
</dbReference>
<dbReference type="EMBL" id="JADAQT010000108">
    <property type="protein sequence ID" value="MBE1878467.1"/>
    <property type="molecule type" value="Genomic_DNA"/>
</dbReference>
<dbReference type="Proteomes" id="UP000625527">
    <property type="component" value="Unassembled WGS sequence"/>
</dbReference>
<dbReference type="InterPro" id="IPR001647">
    <property type="entry name" value="HTH_TetR"/>
</dbReference>
<dbReference type="Gene3D" id="1.10.10.60">
    <property type="entry name" value="Homeodomain-like"/>
    <property type="match status" value="1"/>
</dbReference>
<feature type="domain" description="HTH tetR-type" evidence="6">
    <location>
        <begin position="14"/>
        <end position="74"/>
    </location>
</feature>
<evidence type="ECO:0000256" key="2">
    <source>
        <dbReference type="ARBA" id="ARBA00023015"/>
    </source>
</evidence>
<dbReference type="SUPFAM" id="SSF46689">
    <property type="entry name" value="Homeodomain-like"/>
    <property type="match status" value="1"/>
</dbReference>
<organism evidence="7 8">
    <name type="scientific">Myceligenerans pegani</name>
    <dbReference type="NCBI Taxonomy" id="2776917"/>
    <lineage>
        <taxon>Bacteria</taxon>
        <taxon>Bacillati</taxon>
        <taxon>Actinomycetota</taxon>
        <taxon>Actinomycetes</taxon>
        <taxon>Micrococcales</taxon>
        <taxon>Promicromonosporaceae</taxon>
        <taxon>Myceligenerans</taxon>
    </lineage>
</organism>
<dbReference type="InterPro" id="IPR036271">
    <property type="entry name" value="Tet_transcr_reg_TetR-rel_C_sf"/>
</dbReference>
<dbReference type="InterPro" id="IPR003012">
    <property type="entry name" value="Tet_transcr_reg_TetR"/>
</dbReference>
<dbReference type="PANTHER" id="PTHR30055">
    <property type="entry name" value="HTH-TYPE TRANSCRIPTIONAL REGULATOR RUTR"/>
    <property type="match status" value="1"/>
</dbReference>
<dbReference type="SUPFAM" id="SSF48498">
    <property type="entry name" value="Tetracyclin repressor-like, C-terminal domain"/>
    <property type="match status" value="1"/>
</dbReference>
<evidence type="ECO:0000313" key="8">
    <source>
        <dbReference type="Proteomes" id="UP000625527"/>
    </source>
</evidence>
<keyword evidence="4" id="KW-0804">Transcription</keyword>
<keyword evidence="8" id="KW-1185">Reference proteome</keyword>
<dbReference type="Pfam" id="PF00440">
    <property type="entry name" value="TetR_N"/>
    <property type="match status" value="1"/>
</dbReference>
<dbReference type="Gene3D" id="1.10.357.10">
    <property type="entry name" value="Tetracycline Repressor, domain 2"/>
    <property type="match status" value="1"/>
</dbReference>
<sequence>MDDRSANPRATRPRHSRDDVVDAALGLLDDQGLPGLTMRRLADVLGVQPSALYWHFDSKQALLAAVSGRILAPIAATGSNAPSLQTEASTLGTQLRDRLLAYRDGAELVSSSLALGLVAPPLHAALAATARRLGRPESLATTAAEAITHFVVGYTFHEQQRMQAETLGVLGAPNTLTPEDAAGPRRPATDDFGSALGLIVTGLDTPREHKAHDAATERS</sequence>
<dbReference type="PROSITE" id="PS50977">
    <property type="entry name" value="HTH_TETR_2"/>
    <property type="match status" value="1"/>
</dbReference>
<reference evidence="7 8" key="1">
    <citation type="submission" date="2020-10" db="EMBL/GenBank/DDBJ databases">
        <title>Myceligenerans pegani sp. nov., an endophytic actinomycete isolated from Peganum harmala L. in Xinjiang, China.</title>
        <authorList>
            <person name="Xin L."/>
        </authorList>
    </citation>
    <scope>NUCLEOTIDE SEQUENCE [LARGE SCALE GENOMIC DNA]</scope>
    <source>
        <strain evidence="7 8">TRM65318</strain>
    </source>
</reference>
<dbReference type="Pfam" id="PF02909">
    <property type="entry name" value="TetR_C_1"/>
    <property type="match status" value="1"/>
</dbReference>
<feature type="DNA-binding region" description="H-T-H motif" evidence="5">
    <location>
        <begin position="37"/>
        <end position="56"/>
    </location>
</feature>
<evidence type="ECO:0000259" key="6">
    <source>
        <dbReference type="PROSITE" id="PS50977"/>
    </source>
</evidence>
<evidence type="ECO:0000313" key="7">
    <source>
        <dbReference type="EMBL" id="MBE1878467.1"/>
    </source>
</evidence>
<dbReference type="InterPro" id="IPR050109">
    <property type="entry name" value="HTH-type_TetR-like_transc_reg"/>
</dbReference>
<gene>
    <name evidence="7" type="ORF">IHE71_22475</name>
</gene>
<evidence type="ECO:0000256" key="5">
    <source>
        <dbReference type="PROSITE-ProRule" id="PRU00335"/>
    </source>
</evidence>
<comment type="caution">
    <text evidence="7">The sequence shown here is derived from an EMBL/GenBank/DDBJ whole genome shotgun (WGS) entry which is preliminary data.</text>
</comment>
<evidence type="ECO:0000256" key="4">
    <source>
        <dbReference type="ARBA" id="ARBA00023163"/>
    </source>
</evidence>
<accession>A0ABR9N621</accession>